<dbReference type="GO" id="GO:0009086">
    <property type="term" value="P:methionine biosynthetic process"/>
    <property type="evidence" value="ECO:0007669"/>
    <property type="project" value="InterPro"/>
</dbReference>
<dbReference type="Gene3D" id="3.20.20.330">
    <property type="entry name" value="Homocysteine-binding-like domain"/>
    <property type="match status" value="1"/>
</dbReference>
<organism evidence="6">
    <name type="scientific">candidate division TA06 bacterium ADurb.Bin417</name>
    <dbReference type="NCBI Taxonomy" id="1852828"/>
    <lineage>
        <taxon>Bacteria</taxon>
        <taxon>Bacteria division TA06</taxon>
    </lineage>
</organism>
<comment type="cofactor">
    <cofactor evidence="3">
        <name>Zn(2+)</name>
        <dbReference type="ChEBI" id="CHEBI:29105"/>
    </cofactor>
    <text evidence="3">Binds 1 zinc ion per subunit.</text>
</comment>
<dbReference type="InterPro" id="IPR017226">
    <property type="entry name" value="BHMT-like"/>
</dbReference>
<dbReference type="GO" id="GO:0008270">
    <property type="term" value="F:zinc ion binding"/>
    <property type="evidence" value="ECO:0007669"/>
    <property type="project" value="InterPro"/>
</dbReference>
<dbReference type="InterPro" id="IPR003726">
    <property type="entry name" value="HCY_dom"/>
</dbReference>
<protein>
    <submittedName>
        <fullName evidence="6">Bifunctional homocysteine S-methyltransferase/5,10-methylenetetrahydrofolate reductase</fullName>
    </submittedName>
</protein>
<feature type="binding site" evidence="3 4">
    <location>
        <position position="268"/>
    </location>
    <ligand>
        <name>Zn(2+)</name>
        <dbReference type="ChEBI" id="CHEBI:29105"/>
    </ligand>
</feature>
<dbReference type="EMBL" id="MWAK01000034">
    <property type="protein sequence ID" value="OPZ93271.1"/>
    <property type="molecule type" value="Genomic_DNA"/>
</dbReference>
<dbReference type="PIRSF" id="PIRSF037505">
    <property type="entry name" value="Betaine_HMT"/>
    <property type="match status" value="1"/>
</dbReference>
<evidence type="ECO:0000256" key="2">
    <source>
        <dbReference type="ARBA" id="ARBA00022679"/>
    </source>
</evidence>
<reference evidence="6" key="1">
    <citation type="submission" date="2017-02" db="EMBL/GenBank/DDBJ databases">
        <title>Delving into the versatile metabolic prowess of the omnipresent phylum Bacteroidetes.</title>
        <authorList>
            <person name="Nobu M.K."/>
            <person name="Mei R."/>
            <person name="Narihiro T."/>
            <person name="Kuroda K."/>
            <person name="Liu W.-T."/>
        </authorList>
    </citation>
    <scope>NUCLEOTIDE SEQUENCE</scope>
    <source>
        <strain evidence="6">ADurb.Bin417</strain>
    </source>
</reference>
<dbReference type="GO" id="GO:0032259">
    <property type="term" value="P:methylation"/>
    <property type="evidence" value="ECO:0007669"/>
    <property type="project" value="UniProtKB-KW"/>
</dbReference>
<feature type="domain" description="Hcy-binding" evidence="5">
    <location>
        <begin position="7"/>
        <end position="283"/>
    </location>
</feature>
<evidence type="ECO:0000259" key="5">
    <source>
        <dbReference type="PROSITE" id="PS50970"/>
    </source>
</evidence>
<dbReference type="Pfam" id="PF02574">
    <property type="entry name" value="S-methyl_trans"/>
    <property type="match status" value="1"/>
</dbReference>
<evidence type="ECO:0000313" key="6">
    <source>
        <dbReference type="EMBL" id="OPZ93271.1"/>
    </source>
</evidence>
<sequence length="291" mass="30436">MAADIANRLSDFLSAGRVLLADGAMGTRLSELGLPPGQAPESWNLLNPAAIGQVHRDYLAAGVRVLLTNTFGANPFKLERYGLSDRLEAGSRPILVAGDLGPSGELLEPLGRLSAAALKAGYRRQVQGLESAGVDFFLIETMTSLDEARAISDAVAEVSARPLAVSFTFSVGRQGPRTLMGESPLQAAKAFGGRAWLLGANCGEGPAETVQVLQELRAARPGQLLWAKPNAGRPVLRDGRSVFLQGPEDFGREALRLAQAGAAVVGGCCGTTPAHLAAAARRLAHLNLLAK</sequence>
<dbReference type="AlphaFoldDB" id="A0A1V5MKC3"/>
<dbReference type="PANTHER" id="PTHR11103">
    <property type="entry name" value="SLR1189 PROTEIN"/>
    <property type="match status" value="1"/>
</dbReference>
<gene>
    <name evidence="6" type="primary">yitJ_2</name>
    <name evidence="6" type="ORF">BWY73_00410</name>
</gene>
<dbReference type="PROSITE" id="PS50970">
    <property type="entry name" value="HCY"/>
    <property type="match status" value="1"/>
</dbReference>
<dbReference type="Proteomes" id="UP000485484">
    <property type="component" value="Unassembled WGS sequence"/>
</dbReference>
<dbReference type="InterPro" id="IPR036589">
    <property type="entry name" value="HCY_dom_sf"/>
</dbReference>
<dbReference type="PANTHER" id="PTHR11103:SF18">
    <property type="entry name" value="SLR1189 PROTEIN"/>
    <property type="match status" value="1"/>
</dbReference>
<feature type="binding site" evidence="3 4">
    <location>
        <position position="269"/>
    </location>
    <ligand>
        <name>Zn(2+)</name>
        <dbReference type="ChEBI" id="CHEBI:29105"/>
    </ligand>
</feature>
<dbReference type="GO" id="GO:0008168">
    <property type="term" value="F:methyltransferase activity"/>
    <property type="evidence" value="ECO:0007669"/>
    <property type="project" value="UniProtKB-UniRule"/>
</dbReference>
<keyword evidence="2 4" id="KW-0808">Transferase</keyword>
<keyword evidence="3 4" id="KW-0479">Metal-binding</keyword>
<keyword evidence="3 4" id="KW-0862">Zinc</keyword>
<accession>A0A1V5MKC3</accession>
<comment type="caution">
    <text evidence="6">The sequence shown here is derived from an EMBL/GenBank/DDBJ whole genome shotgun (WGS) entry which is preliminary data.</text>
</comment>
<name>A0A1V5MKC3_UNCT6</name>
<evidence type="ECO:0000256" key="4">
    <source>
        <dbReference type="PROSITE-ProRule" id="PRU00333"/>
    </source>
</evidence>
<evidence type="ECO:0000256" key="1">
    <source>
        <dbReference type="ARBA" id="ARBA00022603"/>
    </source>
</evidence>
<evidence type="ECO:0000256" key="3">
    <source>
        <dbReference type="PIRSR" id="PIRSR037505-2"/>
    </source>
</evidence>
<proteinExistence type="predicted"/>
<feature type="binding site" evidence="3 4">
    <location>
        <position position="202"/>
    </location>
    <ligand>
        <name>Zn(2+)</name>
        <dbReference type="ChEBI" id="CHEBI:29105"/>
    </ligand>
</feature>
<keyword evidence="1 4" id="KW-0489">Methyltransferase</keyword>
<dbReference type="SUPFAM" id="SSF82282">
    <property type="entry name" value="Homocysteine S-methyltransferase"/>
    <property type="match status" value="1"/>
</dbReference>